<feature type="region of interest" description="Disordered" evidence="1">
    <location>
        <begin position="166"/>
        <end position="204"/>
    </location>
</feature>
<accession>A0A3P5Z6P1</accession>
<feature type="region of interest" description="Disordered" evidence="1">
    <location>
        <begin position="1"/>
        <end position="38"/>
    </location>
</feature>
<proteinExistence type="predicted"/>
<protein>
    <submittedName>
        <fullName evidence="2">Uncharacterized protein</fullName>
    </submittedName>
</protein>
<gene>
    <name evidence="2" type="ORF">BRAA05T21179Z</name>
</gene>
<evidence type="ECO:0000313" key="2">
    <source>
        <dbReference type="EMBL" id="VDC71465.1"/>
    </source>
</evidence>
<sequence>MGSLSTPNTGEGTTNATPASGAAGETREGIEDHQIDDLEETYVDRFPWSPLRTCKAAPAREIWSPQDPRPPPHIDKTARSFNSYQPAISQINKWGTNTLTKPPRKRAPSRHQTEIGDLRTHFLQWMNVTTCFMVALKTSIDRRQWPPNVNNTEICKGWGIKQLPNEVPRFKDMQKPTEDEEPSSKDIRLKSKSNPTGHAEIRENRVQHGNSIVTSFRAVEYEIPTGTGRGLT</sequence>
<name>A0A3P5Z6P1_BRACM</name>
<feature type="compositionally biased region" description="Basic and acidic residues" evidence="1">
    <location>
        <begin position="25"/>
        <end position="36"/>
    </location>
</feature>
<dbReference type="AlphaFoldDB" id="A0A3P5Z6P1"/>
<evidence type="ECO:0000256" key="1">
    <source>
        <dbReference type="SAM" id="MobiDB-lite"/>
    </source>
</evidence>
<feature type="compositionally biased region" description="Basic and acidic residues" evidence="1">
    <location>
        <begin position="168"/>
        <end position="189"/>
    </location>
</feature>
<feature type="compositionally biased region" description="Polar residues" evidence="1">
    <location>
        <begin position="1"/>
        <end position="18"/>
    </location>
</feature>
<dbReference type="EMBL" id="LR031570">
    <property type="protein sequence ID" value="VDC71465.1"/>
    <property type="molecule type" value="Genomic_DNA"/>
</dbReference>
<reference evidence="2" key="1">
    <citation type="submission" date="2018-11" db="EMBL/GenBank/DDBJ databases">
        <authorList>
            <consortium name="Genoscope - CEA"/>
            <person name="William W."/>
        </authorList>
    </citation>
    <scope>NUCLEOTIDE SEQUENCE</scope>
</reference>
<organism evidence="2">
    <name type="scientific">Brassica campestris</name>
    <name type="common">Field mustard</name>
    <dbReference type="NCBI Taxonomy" id="3711"/>
    <lineage>
        <taxon>Eukaryota</taxon>
        <taxon>Viridiplantae</taxon>
        <taxon>Streptophyta</taxon>
        <taxon>Embryophyta</taxon>
        <taxon>Tracheophyta</taxon>
        <taxon>Spermatophyta</taxon>
        <taxon>Magnoliopsida</taxon>
        <taxon>eudicotyledons</taxon>
        <taxon>Gunneridae</taxon>
        <taxon>Pentapetalae</taxon>
        <taxon>rosids</taxon>
        <taxon>malvids</taxon>
        <taxon>Brassicales</taxon>
        <taxon>Brassicaceae</taxon>
        <taxon>Brassiceae</taxon>
        <taxon>Brassica</taxon>
    </lineage>
</organism>